<accession>A0AAP0RZW5</accession>
<dbReference type="EMBL" id="JBBPBK010000003">
    <property type="protein sequence ID" value="KAK9288027.1"/>
    <property type="molecule type" value="Genomic_DNA"/>
</dbReference>
<name>A0AAP0RZW5_LIQFO</name>
<evidence type="ECO:0000313" key="2">
    <source>
        <dbReference type="EMBL" id="KAK9288027.1"/>
    </source>
</evidence>
<sequence>MSSSHHVSSVKPRSTEPVSKPKISDGPESKKISAIMNLDKTKAATLPELKIRKSKGPLDVVQNKSAGKELTQKVNGSKSSVTSEGAELKNTNDKILDPRDGDDNPVIEKTVVVLECEKPSIPIVHASEEKMAQHQGHYDNYKRGEQTEVPLYAANHAPVALPLVVDAVDREPVKRQLQEQCSSYEVTTGSAEKELPKLSSMSIAEKPYQAPFARVSSLEDPCTRNSEYGRAPPTSLEMATAGAETVKVHVSDFKNLKLEKIPEASEKPQVKESSKGFRRLLKFGRKNHSSAAGERNSESDNVSANGSEADDYVTNTASSSEVHTLKNLISQDETPTAGTTTHKSSRHFSLLSPFRSKTSEKKLTT</sequence>
<dbReference type="Proteomes" id="UP001415857">
    <property type="component" value="Unassembled WGS sequence"/>
</dbReference>
<feature type="compositionally biased region" description="Basic residues" evidence="1">
    <location>
        <begin position="276"/>
        <end position="288"/>
    </location>
</feature>
<feature type="compositionally biased region" description="Basic and acidic residues" evidence="1">
    <location>
        <begin position="22"/>
        <end position="31"/>
    </location>
</feature>
<organism evidence="2 3">
    <name type="scientific">Liquidambar formosana</name>
    <name type="common">Formosan gum</name>
    <dbReference type="NCBI Taxonomy" id="63359"/>
    <lineage>
        <taxon>Eukaryota</taxon>
        <taxon>Viridiplantae</taxon>
        <taxon>Streptophyta</taxon>
        <taxon>Embryophyta</taxon>
        <taxon>Tracheophyta</taxon>
        <taxon>Spermatophyta</taxon>
        <taxon>Magnoliopsida</taxon>
        <taxon>eudicotyledons</taxon>
        <taxon>Gunneridae</taxon>
        <taxon>Pentapetalae</taxon>
        <taxon>Saxifragales</taxon>
        <taxon>Altingiaceae</taxon>
        <taxon>Liquidambar</taxon>
    </lineage>
</organism>
<gene>
    <name evidence="2" type="ORF">L1049_016472</name>
</gene>
<feature type="compositionally biased region" description="Basic and acidic residues" evidence="1">
    <location>
        <begin position="264"/>
        <end position="275"/>
    </location>
</feature>
<feature type="region of interest" description="Disordered" evidence="1">
    <location>
        <begin position="1"/>
        <end position="36"/>
    </location>
</feature>
<feature type="compositionally biased region" description="Basic and acidic residues" evidence="1">
    <location>
        <begin position="86"/>
        <end position="102"/>
    </location>
</feature>
<protein>
    <submittedName>
        <fullName evidence="2">Uncharacterized protein</fullName>
    </submittedName>
</protein>
<comment type="caution">
    <text evidence="2">The sequence shown here is derived from an EMBL/GenBank/DDBJ whole genome shotgun (WGS) entry which is preliminary data.</text>
</comment>
<dbReference type="AlphaFoldDB" id="A0AAP0RZW5"/>
<feature type="compositionally biased region" description="Polar residues" evidence="1">
    <location>
        <begin position="72"/>
        <end position="83"/>
    </location>
</feature>
<evidence type="ECO:0000313" key="3">
    <source>
        <dbReference type="Proteomes" id="UP001415857"/>
    </source>
</evidence>
<evidence type="ECO:0000256" key="1">
    <source>
        <dbReference type="SAM" id="MobiDB-lite"/>
    </source>
</evidence>
<reference evidence="2 3" key="1">
    <citation type="journal article" date="2024" name="Plant J.">
        <title>Genome sequences and population genomics reveal climatic adaptation and genomic divergence between two closely related sweetgum species.</title>
        <authorList>
            <person name="Xu W.Q."/>
            <person name="Ren C.Q."/>
            <person name="Zhang X.Y."/>
            <person name="Comes H.P."/>
            <person name="Liu X.H."/>
            <person name="Li Y.G."/>
            <person name="Kettle C.J."/>
            <person name="Jalonen R."/>
            <person name="Gaisberger H."/>
            <person name="Ma Y.Z."/>
            <person name="Qiu Y.X."/>
        </authorList>
    </citation>
    <scope>NUCLEOTIDE SEQUENCE [LARGE SCALE GENOMIC DNA]</scope>
    <source>
        <strain evidence="2">Hangzhou</strain>
    </source>
</reference>
<keyword evidence="3" id="KW-1185">Reference proteome</keyword>
<proteinExistence type="predicted"/>
<feature type="compositionally biased region" description="Polar residues" evidence="1">
    <location>
        <begin position="313"/>
        <end position="342"/>
    </location>
</feature>
<feature type="region of interest" description="Disordered" evidence="1">
    <location>
        <begin position="264"/>
        <end position="365"/>
    </location>
</feature>
<feature type="region of interest" description="Disordered" evidence="1">
    <location>
        <begin position="63"/>
        <end position="104"/>
    </location>
</feature>